<evidence type="ECO:0000313" key="8">
    <source>
        <dbReference type="Proteomes" id="UP000238220"/>
    </source>
</evidence>
<sequence>MSLFRTKHIVPTADTGLKRCLSATDLMLLGIGCIIGTGIFVLTGITAATTSGPAIILSFIVSGLACAFAALSYSELAASYGGCGSAYGYAYASLGEFIAWIIGWDLVLEYALATATVAVGWSRYFGRGMEIVGINLPETLMKAPADGGLVNLPAVLIVMVLSILLAVGVKESARFNSGIVFLKLFTLLVFIVVAAGKVDTANWTPFMPFGWNGVMTGAAVIFFAYIGFDAVSTAAEEARNPQRDIPIGILGSLAICTVLYIIVAALLTGIVPYASLNTASPMADALRAHGIGWGLKLVTAGAIAGLTTVMLVLYFGLTRVFLAMSRDGLLPPVFSTVNAKTQTPVRIIMISGVLIALTAGFTPINELAELVNIGTLGAFVLVCAGVIVLRKRLPDLPRPFKVPFGPVIPVLGIVFCIYLMLSLPAVTWVRFGSWLLVGIAVYFLYSRRHSHLARTA</sequence>
<organism evidence="7 8">
    <name type="scientific">Solimonas fluminis</name>
    <dbReference type="NCBI Taxonomy" id="2086571"/>
    <lineage>
        <taxon>Bacteria</taxon>
        <taxon>Pseudomonadati</taxon>
        <taxon>Pseudomonadota</taxon>
        <taxon>Gammaproteobacteria</taxon>
        <taxon>Nevskiales</taxon>
        <taxon>Nevskiaceae</taxon>
        <taxon>Solimonas</taxon>
    </lineage>
</organism>
<evidence type="ECO:0000256" key="5">
    <source>
        <dbReference type="ARBA" id="ARBA00023136"/>
    </source>
</evidence>
<dbReference type="PANTHER" id="PTHR43243:SF4">
    <property type="entry name" value="CATIONIC AMINO ACID TRANSPORTER 4"/>
    <property type="match status" value="1"/>
</dbReference>
<dbReference type="AlphaFoldDB" id="A0A2S5TF54"/>
<dbReference type="OrthoDB" id="9804700at2"/>
<evidence type="ECO:0000256" key="1">
    <source>
        <dbReference type="ARBA" id="ARBA00004141"/>
    </source>
</evidence>
<evidence type="ECO:0000313" key="7">
    <source>
        <dbReference type="EMBL" id="PPE73623.1"/>
    </source>
</evidence>
<feature type="transmembrane region" description="Helical" evidence="6">
    <location>
        <begin position="345"/>
        <end position="364"/>
    </location>
</feature>
<dbReference type="Gene3D" id="1.20.1740.10">
    <property type="entry name" value="Amino acid/polyamine transporter I"/>
    <property type="match status" value="1"/>
</dbReference>
<evidence type="ECO:0000256" key="6">
    <source>
        <dbReference type="SAM" id="Phobius"/>
    </source>
</evidence>
<evidence type="ECO:0000256" key="2">
    <source>
        <dbReference type="ARBA" id="ARBA00022448"/>
    </source>
</evidence>
<comment type="caution">
    <text evidence="7">The sequence shown here is derived from an EMBL/GenBank/DDBJ whole genome shotgun (WGS) entry which is preliminary data.</text>
</comment>
<keyword evidence="3 6" id="KW-0812">Transmembrane</keyword>
<dbReference type="Proteomes" id="UP000238220">
    <property type="component" value="Unassembled WGS sequence"/>
</dbReference>
<dbReference type="InterPro" id="IPR002293">
    <property type="entry name" value="AA/rel_permease1"/>
</dbReference>
<dbReference type="PANTHER" id="PTHR43243">
    <property type="entry name" value="INNER MEMBRANE TRANSPORTER YGJI-RELATED"/>
    <property type="match status" value="1"/>
</dbReference>
<feature type="transmembrane region" description="Helical" evidence="6">
    <location>
        <begin position="293"/>
        <end position="317"/>
    </location>
</feature>
<feature type="transmembrane region" description="Helical" evidence="6">
    <location>
        <begin position="402"/>
        <end position="421"/>
    </location>
</feature>
<gene>
    <name evidence="7" type="ORF">C3942_12550</name>
</gene>
<dbReference type="GO" id="GO:0015171">
    <property type="term" value="F:amino acid transmembrane transporter activity"/>
    <property type="evidence" value="ECO:0007669"/>
    <property type="project" value="TreeGrafter"/>
</dbReference>
<dbReference type="EMBL" id="PSNW01000006">
    <property type="protein sequence ID" value="PPE73623.1"/>
    <property type="molecule type" value="Genomic_DNA"/>
</dbReference>
<proteinExistence type="predicted"/>
<evidence type="ECO:0000256" key="4">
    <source>
        <dbReference type="ARBA" id="ARBA00022989"/>
    </source>
</evidence>
<reference evidence="7 8" key="1">
    <citation type="submission" date="2018-02" db="EMBL/GenBank/DDBJ databases">
        <title>Genome sequencing of Solimonas sp. HR-BB.</title>
        <authorList>
            <person name="Lee Y."/>
            <person name="Jeon C.O."/>
        </authorList>
    </citation>
    <scope>NUCLEOTIDE SEQUENCE [LARGE SCALE GENOMIC DNA]</scope>
    <source>
        <strain evidence="7 8">HR-BB</strain>
    </source>
</reference>
<protein>
    <submittedName>
        <fullName evidence="7">Amino acid permease</fullName>
    </submittedName>
</protein>
<dbReference type="Pfam" id="PF13520">
    <property type="entry name" value="AA_permease_2"/>
    <property type="match status" value="1"/>
</dbReference>
<feature type="transmembrane region" description="Helical" evidence="6">
    <location>
        <begin position="370"/>
        <end position="390"/>
    </location>
</feature>
<keyword evidence="8" id="KW-1185">Reference proteome</keyword>
<feature type="transmembrane region" description="Helical" evidence="6">
    <location>
        <begin position="427"/>
        <end position="445"/>
    </location>
</feature>
<dbReference type="RefSeq" id="WP_104230685.1">
    <property type="nucleotide sequence ID" value="NZ_PSNW01000006.1"/>
</dbReference>
<feature type="transmembrane region" description="Helical" evidence="6">
    <location>
        <begin position="54"/>
        <end position="74"/>
    </location>
</feature>
<keyword evidence="4 6" id="KW-1133">Transmembrane helix</keyword>
<dbReference type="PIRSF" id="PIRSF006060">
    <property type="entry name" value="AA_transporter"/>
    <property type="match status" value="1"/>
</dbReference>
<feature type="transmembrane region" description="Helical" evidence="6">
    <location>
        <begin position="148"/>
        <end position="167"/>
    </location>
</feature>
<keyword evidence="5 6" id="KW-0472">Membrane</keyword>
<feature type="transmembrane region" description="Helical" evidence="6">
    <location>
        <begin position="249"/>
        <end position="273"/>
    </location>
</feature>
<name>A0A2S5TF54_9GAMM</name>
<feature type="transmembrane region" description="Helical" evidence="6">
    <location>
        <begin position="26"/>
        <end position="48"/>
    </location>
</feature>
<evidence type="ECO:0000256" key="3">
    <source>
        <dbReference type="ARBA" id="ARBA00022692"/>
    </source>
</evidence>
<comment type="subcellular location">
    <subcellularLocation>
        <location evidence="1">Membrane</location>
        <topology evidence="1">Multi-pass membrane protein</topology>
    </subcellularLocation>
</comment>
<feature type="transmembrane region" description="Helical" evidence="6">
    <location>
        <begin position="209"/>
        <end position="228"/>
    </location>
</feature>
<dbReference type="GO" id="GO:0016020">
    <property type="term" value="C:membrane"/>
    <property type="evidence" value="ECO:0007669"/>
    <property type="project" value="UniProtKB-SubCell"/>
</dbReference>
<accession>A0A2S5TF54</accession>
<keyword evidence="2" id="KW-0813">Transport</keyword>
<feature type="transmembrane region" description="Helical" evidence="6">
    <location>
        <begin position="179"/>
        <end position="197"/>
    </location>
</feature>